<evidence type="ECO:0000259" key="2">
    <source>
        <dbReference type="PROSITE" id="PS51857"/>
    </source>
</evidence>
<evidence type="ECO:0000256" key="1">
    <source>
        <dbReference type="SAM" id="MobiDB-lite"/>
    </source>
</evidence>
<dbReference type="GO" id="GO:0003676">
    <property type="term" value="F:nucleic acid binding"/>
    <property type="evidence" value="ECO:0007669"/>
    <property type="project" value="InterPro"/>
</dbReference>
<dbReference type="InterPro" id="IPR002059">
    <property type="entry name" value="CSP_DNA-bd"/>
</dbReference>
<protein>
    <submittedName>
        <fullName evidence="4">CSD_1 domain-containing protein</fullName>
    </submittedName>
</protein>
<dbReference type="InterPro" id="IPR050181">
    <property type="entry name" value="Cold_shock_domain"/>
</dbReference>
<dbReference type="InterPro" id="IPR011129">
    <property type="entry name" value="CSD"/>
</dbReference>
<dbReference type="Pfam" id="PF00313">
    <property type="entry name" value="CSD"/>
    <property type="match status" value="1"/>
</dbReference>
<name>A0A0N5AL90_9BILA</name>
<dbReference type="PANTHER" id="PTHR11544">
    <property type="entry name" value="COLD SHOCK DOMAIN CONTAINING PROTEINS"/>
    <property type="match status" value="1"/>
</dbReference>
<feature type="region of interest" description="Disordered" evidence="1">
    <location>
        <begin position="1"/>
        <end position="22"/>
    </location>
</feature>
<feature type="domain" description="CSD" evidence="2">
    <location>
        <begin position="31"/>
        <end position="100"/>
    </location>
</feature>
<organism evidence="3 4">
    <name type="scientific">Syphacia muris</name>
    <dbReference type="NCBI Taxonomy" id="451379"/>
    <lineage>
        <taxon>Eukaryota</taxon>
        <taxon>Metazoa</taxon>
        <taxon>Ecdysozoa</taxon>
        <taxon>Nematoda</taxon>
        <taxon>Chromadorea</taxon>
        <taxon>Rhabditida</taxon>
        <taxon>Spirurina</taxon>
        <taxon>Oxyuridomorpha</taxon>
        <taxon>Oxyuroidea</taxon>
        <taxon>Oxyuridae</taxon>
        <taxon>Syphacia</taxon>
    </lineage>
</organism>
<dbReference type="InterPro" id="IPR019844">
    <property type="entry name" value="CSD_CS"/>
</dbReference>
<dbReference type="AlphaFoldDB" id="A0A0N5AL90"/>
<keyword evidence="3" id="KW-1185">Reference proteome</keyword>
<dbReference type="Proteomes" id="UP000046393">
    <property type="component" value="Unplaced"/>
</dbReference>
<feature type="compositionally biased region" description="Low complexity" evidence="1">
    <location>
        <begin position="182"/>
        <end position="195"/>
    </location>
</feature>
<dbReference type="STRING" id="451379.A0A0N5AL90"/>
<dbReference type="WBParaSite" id="SMUV_0000529801-mRNA-1">
    <property type="protein sequence ID" value="SMUV_0000529801-mRNA-1"/>
    <property type="gene ID" value="SMUV_0000529801"/>
</dbReference>
<dbReference type="CDD" id="cd04458">
    <property type="entry name" value="CSP_CDS"/>
    <property type="match status" value="1"/>
</dbReference>
<evidence type="ECO:0000313" key="4">
    <source>
        <dbReference type="WBParaSite" id="SMUV_0000529801-mRNA-1"/>
    </source>
</evidence>
<dbReference type="FunFam" id="2.40.50.140:FF:000274">
    <property type="entry name" value="Mitochondrial RNA binding protein"/>
    <property type="match status" value="1"/>
</dbReference>
<evidence type="ECO:0000313" key="3">
    <source>
        <dbReference type="Proteomes" id="UP000046393"/>
    </source>
</evidence>
<dbReference type="Gene3D" id="2.40.50.140">
    <property type="entry name" value="Nucleic acid-binding proteins"/>
    <property type="match status" value="1"/>
</dbReference>
<accession>A0A0N5AL90</accession>
<sequence>LFKEGEQNQQKPEAPLNDENHIDGKKIIARHIKGTVKWFNVKNGFGFINREDTGDDIFVHQTAVTKNNPNKYLRSLGDGEKVEFDVVEGQKGPEAANVTGPDGAVVEGSKYAANISDGRGVRGYRRQQQYYYGSRNGRRGPRATSEGDGGRRRGRGGYRGRRGYGYRGRGRGRGGQRRSASEGEQQEGANEGESNYSGRGRGRGRGRYGKLNVYC</sequence>
<dbReference type="SMART" id="SM00357">
    <property type="entry name" value="CSP"/>
    <property type="match status" value="1"/>
</dbReference>
<dbReference type="InterPro" id="IPR012340">
    <property type="entry name" value="NA-bd_OB-fold"/>
</dbReference>
<dbReference type="PRINTS" id="PR00050">
    <property type="entry name" value="COLDSHOCK"/>
</dbReference>
<dbReference type="PROSITE" id="PS51857">
    <property type="entry name" value="CSD_2"/>
    <property type="match status" value="1"/>
</dbReference>
<dbReference type="SUPFAM" id="SSF50249">
    <property type="entry name" value="Nucleic acid-binding proteins"/>
    <property type="match status" value="1"/>
</dbReference>
<dbReference type="PROSITE" id="PS00352">
    <property type="entry name" value="CSD_1"/>
    <property type="match status" value="1"/>
</dbReference>
<feature type="compositionally biased region" description="Basic residues" evidence="1">
    <location>
        <begin position="152"/>
        <end position="176"/>
    </location>
</feature>
<proteinExistence type="predicted"/>
<reference evidence="4" key="1">
    <citation type="submission" date="2016-04" db="UniProtKB">
        <authorList>
            <consortium name="WormBaseParasite"/>
        </authorList>
    </citation>
    <scope>IDENTIFICATION</scope>
</reference>
<feature type="region of interest" description="Disordered" evidence="1">
    <location>
        <begin position="130"/>
        <end position="215"/>
    </location>
</feature>